<evidence type="ECO:0000256" key="3">
    <source>
        <dbReference type="ARBA" id="ARBA00022840"/>
    </source>
</evidence>
<dbReference type="EMBL" id="CP003066">
    <property type="protein sequence ID" value="AGB18678.1"/>
    <property type="molecule type" value="Genomic_DNA"/>
</dbReference>
<dbReference type="InterPro" id="IPR011761">
    <property type="entry name" value="ATP-grasp"/>
</dbReference>
<dbReference type="SUPFAM" id="SSF56059">
    <property type="entry name" value="Glutathione synthetase ATP-binding domain-like"/>
    <property type="match status" value="1"/>
</dbReference>
<keyword evidence="3 4" id="KW-0067">ATP-binding</keyword>
<evidence type="ECO:0000259" key="5">
    <source>
        <dbReference type="PROSITE" id="PS50975"/>
    </source>
</evidence>
<dbReference type="InterPro" id="IPR013815">
    <property type="entry name" value="ATP_grasp_subdomain_1"/>
</dbReference>
<dbReference type="Pfam" id="PF13535">
    <property type="entry name" value="ATP-grasp_4"/>
    <property type="match status" value="1"/>
</dbReference>
<dbReference type="InterPro" id="IPR052032">
    <property type="entry name" value="ATP-dep_AA_Ligase"/>
</dbReference>
<dbReference type="PROSITE" id="PS50975">
    <property type="entry name" value="ATP_GRASP"/>
    <property type="match status" value="1"/>
</dbReference>
<dbReference type="RefSeq" id="WP_015311355.1">
    <property type="nucleotide sequence ID" value="NC_019970.1"/>
</dbReference>
<proteinExistence type="predicted"/>
<dbReference type="Proteomes" id="UP000010845">
    <property type="component" value="Chromosome"/>
</dbReference>
<evidence type="ECO:0000256" key="4">
    <source>
        <dbReference type="PROSITE-ProRule" id="PRU00409"/>
    </source>
</evidence>
<dbReference type="HOGENOM" id="CLU_029016_4_1_9"/>
<organism evidence="6 7">
    <name type="scientific">Thermoanaerobacterium thermosaccharolyticum M0795</name>
    <dbReference type="NCBI Taxonomy" id="698948"/>
    <lineage>
        <taxon>Bacteria</taxon>
        <taxon>Bacillati</taxon>
        <taxon>Bacillota</taxon>
        <taxon>Clostridia</taxon>
        <taxon>Thermoanaerobacterales</taxon>
        <taxon>Thermoanaerobacteraceae</taxon>
        <taxon>Thermoanaerobacterium</taxon>
    </lineage>
</organism>
<dbReference type="PANTHER" id="PTHR43585:SF2">
    <property type="entry name" value="ATP-GRASP ENZYME FSQD"/>
    <property type="match status" value="1"/>
</dbReference>
<evidence type="ECO:0000313" key="7">
    <source>
        <dbReference type="Proteomes" id="UP000010845"/>
    </source>
</evidence>
<dbReference type="PANTHER" id="PTHR43585">
    <property type="entry name" value="FUMIPYRROLE BIOSYNTHESIS PROTEIN C"/>
    <property type="match status" value="1"/>
</dbReference>
<sequence>MTKQYRILMLGYRKGLVDACNKLGVHSTILIDPWEDISELPACGDNEKRIFVENLSKDETTLFSLMRSNETNFDAVITTEEYFVVNASILSCIVSKPYIEPHVAVAFRDKFYQKKLLRGVVPVTDSWMIDDIENFDIVEKYPYPVVLKPVAGAATSYTYIAYSREELKKCVELHKQKLAENPAEIPRSMVIERFVYGDEWHIDGWILEGKLQSFTASKYNFPLIGIRNGGIVGSVTLHPETNKELYDKFHKFVEKALQKLGLKNSVFHMELFKNDENDELIFSECAARVGGGFIYKAFQYLYDINLYEVLVRLSLGEKVLSTPAKTLQCVGWTFLPSVSSTIKSLPDSSLLMNMPGVIEVEYSWNPDQEEMPDTKIDTTQRTGQVLITGKDEDEVLRRTKDVLNYFTDLTKN</sequence>
<dbReference type="GO" id="GO:0005524">
    <property type="term" value="F:ATP binding"/>
    <property type="evidence" value="ECO:0007669"/>
    <property type="project" value="UniProtKB-UniRule"/>
</dbReference>
<accession>L0IIJ8</accession>
<dbReference type="Gene3D" id="3.30.470.20">
    <property type="entry name" value="ATP-grasp fold, B domain"/>
    <property type="match status" value="1"/>
</dbReference>
<dbReference type="PATRIC" id="fig|698948.3.peg.1017"/>
<keyword evidence="2 4" id="KW-0547">Nucleotide-binding</keyword>
<dbReference type="KEGG" id="tto:Thethe_01017"/>
<evidence type="ECO:0000313" key="6">
    <source>
        <dbReference type="EMBL" id="AGB18678.1"/>
    </source>
</evidence>
<dbReference type="GO" id="GO:0016874">
    <property type="term" value="F:ligase activity"/>
    <property type="evidence" value="ECO:0007669"/>
    <property type="project" value="UniProtKB-KW"/>
</dbReference>
<evidence type="ECO:0000256" key="1">
    <source>
        <dbReference type="ARBA" id="ARBA00022598"/>
    </source>
</evidence>
<gene>
    <name evidence="6" type="ORF">Thethe_01017</name>
</gene>
<name>L0IIJ8_THETR</name>
<dbReference type="Gene3D" id="3.30.1490.20">
    <property type="entry name" value="ATP-grasp fold, A domain"/>
    <property type="match status" value="1"/>
</dbReference>
<keyword evidence="1" id="KW-0436">Ligase</keyword>
<protein>
    <submittedName>
        <fullName evidence="6">Biotin carboxylase</fullName>
    </submittedName>
</protein>
<evidence type="ECO:0000256" key="2">
    <source>
        <dbReference type="ARBA" id="ARBA00022741"/>
    </source>
</evidence>
<dbReference type="GO" id="GO:0046872">
    <property type="term" value="F:metal ion binding"/>
    <property type="evidence" value="ECO:0007669"/>
    <property type="project" value="InterPro"/>
</dbReference>
<reference evidence="6 7" key="1">
    <citation type="submission" date="2012-03" db="EMBL/GenBank/DDBJ databases">
        <title>Complete sequence of chromosome of Thermoanaerobacterium thermosaccharolyticum M0795.</title>
        <authorList>
            <consortium name="US DOE Joint Genome Institute"/>
            <person name="Lucas S."/>
            <person name="Han J."/>
            <person name="Lapidus A."/>
            <person name="Cheng J.-F."/>
            <person name="Goodwin L."/>
            <person name="Pitluck S."/>
            <person name="Peters L."/>
            <person name="Teshima H."/>
            <person name="Detter J.C."/>
            <person name="Han C."/>
            <person name="Tapia R."/>
            <person name="Land M."/>
            <person name="Hauser L."/>
            <person name="Kyrpides N."/>
            <person name="Ivanova N."/>
            <person name="Pagani I."/>
            <person name="Feinberg L."/>
            <person name="Folden J."/>
            <person name="Hogsett D."/>
            <person name="Shaw J."/>
            <person name="Woyke T."/>
        </authorList>
    </citation>
    <scope>NUCLEOTIDE SEQUENCE [LARGE SCALE GENOMIC DNA]</scope>
    <source>
        <strain evidence="6 7">M0795</strain>
    </source>
</reference>
<feature type="domain" description="ATP-grasp" evidence="5">
    <location>
        <begin position="113"/>
        <end position="315"/>
    </location>
</feature>
<dbReference type="AlphaFoldDB" id="L0IIJ8"/>